<dbReference type="AlphaFoldDB" id="A0A392N0L1"/>
<comment type="caution">
    <text evidence="1">The sequence shown here is derived from an EMBL/GenBank/DDBJ whole genome shotgun (WGS) entry which is preliminary data.</text>
</comment>
<organism evidence="1 2">
    <name type="scientific">Trifolium medium</name>
    <dbReference type="NCBI Taxonomy" id="97028"/>
    <lineage>
        <taxon>Eukaryota</taxon>
        <taxon>Viridiplantae</taxon>
        <taxon>Streptophyta</taxon>
        <taxon>Embryophyta</taxon>
        <taxon>Tracheophyta</taxon>
        <taxon>Spermatophyta</taxon>
        <taxon>Magnoliopsida</taxon>
        <taxon>eudicotyledons</taxon>
        <taxon>Gunneridae</taxon>
        <taxon>Pentapetalae</taxon>
        <taxon>rosids</taxon>
        <taxon>fabids</taxon>
        <taxon>Fabales</taxon>
        <taxon>Fabaceae</taxon>
        <taxon>Papilionoideae</taxon>
        <taxon>50 kb inversion clade</taxon>
        <taxon>NPAAA clade</taxon>
        <taxon>Hologalegina</taxon>
        <taxon>IRL clade</taxon>
        <taxon>Trifolieae</taxon>
        <taxon>Trifolium</taxon>
    </lineage>
</organism>
<dbReference type="EMBL" id="LXQA010024697">
    <property type="protein sequence ID" value="MCH93336.1"/>
    <property type="molecule type" value="Genomic_DNA"/>
</dbReference>
<evidence type="ECO:0000313" key="2">
    <source>
        <dbReference type="Proteomes" id="UP000265520"/>
    </source>
</evidence>
<dbReference type="Proteomes" id="UP000265520">
    <property type="component" value="Unassembled WGS sequence"/>
</dbReference>
<sequence length="72" mass="7978">IALIQSVNDISCIKLDHRVAEPIQFHPIERNRQNLGANLGAINHNPSHHLSINTSTVPDYWRKSVSTAALSP</sequence>
<keyword evidence="2" id="KW-1185">Reference proteome</keyword>
<reference evidence="1 2" key="1">
    <citation type="journal article" date="2018" name="Front. Plant Sci.">
        <title>Red Clover (Trifolium pratense) and Zigzag Clover (T. medium) - A Picture of Genomic Similarities and Differences.</title>
        <authorList>
            <person name="Dluhosova J."/>
            <person name="Istvanek J."/>
            <person name="Nedelnik J."/>
            <person name="Repkova J."/>
        </authorList>
    </citation>
    <scope>NUCLEOTIDE SEQUENCE [LARGE SCALE GENOMIC DNA]</scope>
    <source>
        <strain evidence="2">cv. 10/8</strain>
        <tissue evidence="1">Leaf</tissue>
    </source>
</reference>
<feature type="non-terminal residue" evidence="1">
    <location>
        <position position="1"/>
    </location>
</feature>
<accession>A0A392N0L1</accession>
<proteinExistence type="predicted"/>
<evidence type="ECO:0000313" key="1">
    <source>
        <dbReference type="EMBL" id="MCH93336.1"/>
    </source>
</evidence>
<protein>
    <submittedName>
        <fullName evidence="1">Uncharacterized protein</fullName>
    </submittedName>
</protein>
<gene>
    <name evidence="1" type="ORF">A2U01_0014285</name>
</gene>
<name>A0A392N0L1_9FABA</name>